<gene>
    <name evidence="1" type="ORF">PCON_03869</name>
</gene>
<proteinExistence type="predicted"/>
<sequence length="50" mass="5959">MENQYFPHDHSTETETYSSSYALRSEARSEIWNTCKRGIVMRITQTLYLL</sequence>
<dbReference type="AlphaFoldDB" id="U4KUU9"/>
<name>U4KUU9_PYROM</name>
<evidence type="ECO:0000313" key="2">
    <source>
        <dbReference type="Proteomes" id="UP000018144"/>
    </source>
</evidence>
<dbReference type="Proteomes" id="UP000018144">
    <property type="component" value="Unassembled WGS sequence"/>
</dbReference>
<reference evidence="1 2" key="1">
    <citation type="journal article" date="2013" name="PLoS Genet.">
        <title>The genome and development-dependent transcriptomes of Pyronema confluens: a window into fungal evolution.</title>
        <authorList>
            <person name="Traeger S."/>
            <person name="Altegoer F."/>
            <person name="Freitag M."/>
            <person name="Gabaldon T."/>
            <person name="Kempken F."/>
            <person name="Kumar A."/>
            <person name="Marcet-Houben M."/>
            <person name="Poggeler S."/>
            <person name="Stajich J.E."/>
            <person name="Nowrousian M."/>
        </authorList>
    </citation>
    <scope>NUCLEOTIDE SEQUENCE [LARGE SCALE GENOMIC DNA]</scope>
    <source>
        <strain evidence="2">CBS 100304</strain>
        <tissue evidence="1">Vegetative mycelium</tissue>
    </source>
</reference>
<accession>U4KUU9</accession>
<keyword evidence="2" id="KW-1185">Reference proteome</keyword>
<evidence type="ECO:0000313" key="1">
    <source>
        <dbReference type="EMBL" id="CCX04887.2"/>
    </source>
</evidence>
<dbReference type="EMBL" id="HF935218">
    <property type="protein sequence ID" value="CCX04887.2"/>
    <property type="molecule type" value="Genomic_DNA"/>
</dbReference>
<protein>
    <submittedName>
        <fullName evidence="1">Uncharacterized protein</fullName>
    </submittedName>
</protein>
<organism evidence="1 2">
    <name type="scientific">Pyronema omphalodes (strain CBS 100304)</name>
    <name type="common">Pyronema confluens</name>
    <dbReference type="NCBI Taxonomy" id="1076935"/>
    <lineage>
        <taxon>Eukaryota</taxon>
        <taxon>Fungi</taxon>
        <taxon>Dikarya</taxon>
        <taxon>Ascomycota</taxon>
        <taxon>Pezizomycotina</taxon>
        <taxon>Pezizomycetes</taxon>
        <taxon>Pezizales</taxon>
        <taxon>Pyronemataceae</taxon>
        <taxon>Pyronema</taxon>
    </lineage>
</organism>